<evidence type="ECO:0000256" key="6">
    <source>
        <dbReference type="ARBA" id="ARBA00022837"/>
    </source>
</evidence>
<organism evidence="16 17">
    <name type="scientific">Tuber magnatum</name>
    <name type="common">white Piedmont truffle</name>
    <dbReference type="NCBI Taxonomy" id="42249"/>
    <lineage>
        <taxon>Eukaryota</taxon>
        <taxon>Fungi</taxon>
        <taxon>Dikarya</taxon>
        <taxon>Ascomycota</taxon>
        <taxon>Pezizomycotina</taxon>
        <taxon>Pezizomycetes</taxon>
        <taxon>Pezizales</taxon>
        <taxon>Tuberaceae</taxon>
        <taxon>Tuber</taxon>
    </lineage>
</organism>
<evidence type="ECO:0000256" key="11">
    <source>
        <dbReference type="PIRSR" id="PIRSR605959-2"/>
    </source>
</evidence>
<keyword evidence="17" id="KW-1185">Reference proteome</keyword>
<dbReference type="GO" id="GO:1902000">
    <property type="term" value="P:homogentisate catabolic process"/>
    <property type="evidence" value="ECO:0007669"/>
    <property type="project" value="TreeGrafter"/>
</dbReference>
<keyword evidence="7 12" id="KW-0460">Magnesium</keyword>
<dbReference type="InterPro" id="IPR005959">
    <property type="entry name" value="Fumarylacetoacetase"/>
</dbReference>
<feature type="binding site" evidence="11">
    <location>
        <position position="369"/>
    </location>
    <ligand>
        <name>substrate</name>
    </ligand>
</feature>
<keyword evidence="5 13" id="KW-0378">Hydrolase</keyword>
<dbReference type="Pfam" id="PF01557">
    <property type="entry name" value="FAA_hydrolase"/>
    <property type="match status" value="1"/>
</dbReference>
<feature type="binding site" evidence="12">
    <location>
        <position position="212"/>
    </location>
    <ligand>
        <name>Ca(2+)</name>
        <dbReference type="ChEBI" id="CHEBI:29108"/>
    </ligand>
</feature>
<evidence type="ECO:0000259" key="15">
    <source>
        <dbReference type="Pfam" id="PF09298"/>
    </source>
</evidence>
<feature type="binding site" evidence="11">
    <location>
        <position position="137"/>
    </location>
    <ligand>
        <name>substrate</name>
    </ligand>
</feature>
<sequence length="435" mass="47165">MSWLPVPPDHYFSINNIPFGIISTPSNTTPRPAVAIGEHVLDLHAFADSANGFSQLPDFAQSEVFVSERTLNRFASLGRPIHRLVREYLQEVLSIDTPYPGLLRDNPEAQKACLLNSVEDDVRMHLPMDIGDYSDFYAGKNHAFNVGVLFRGRENALQPNYEHLPVGYHGRASSVVVSGTRVPRPRGQVIKSGDGEKVPAFVESGKLDFELEIAAFVGRGSDLGSCVGVDEAGEYLFGMVIMNDWSARDIQAWEYVPLGPFTSKSFATSISPWVVLMDALEPLRTRPLERGTKVPLLPYLQESNSESVYDIPLTTFLANQKKKHIAHSGTHKISQTSSSNLLFSFSQMLAHHTITGCPLQTGDLVGSGTISGIDTQSMGSLLEMTQNGTRKVLLGDSGESRGFLEDGDVVVLAGGCGKAGVGFGECVGEILPAGK</sequence>
<comment type="pathway">
    <text evidence="1 13">Amino-acid degradation; L-phenylalanine degradation; acetoacetate and fumarate from L-phenylalanine: step 6/6.</text>
</comment>
<dbReference type="InterPro" id="IPR036663">
    <property type="entry name" value="Fumarylacetoacetase_C_sf"/>
</dbReference>
<feature type="domain" description="Fumarylacetoacetase-like C-terminal" evidence="14">
    <location>
        <begin position="135"/>
        <end position="414"/>
    </location>
</feature>
<feature type="binding site" evidence="11">
    <location>
        <position position="255"/>
    </location>
    <ligand>
        <name>substrate</name>
    </ligand>
</feature>
<dbReference type="Gene3D" id="2.30.30.230">
    <property type="entry name" value="Fumarylacetoacetase, N-terminal domain"/>
    <property type="match status" value="1"/>
</dbReference>
<dbReference type="GO" id="GO:0004334">
    <property type="term" value="F:fumarylacetoacetase activity"/>
    <property type="evidence" value="ECO:0007669"/>
    <property type="project" value="UniProtKB-UniRule"/>
</dbReference>
<dbReference type="PANTHER" id="PTHR43069">
    <property type="entry name" value="FUMARYLACETOACETASE"/>
    <property type="match status" value="1"/>
</dbReference>
<dbReference type="Pfam" id="PF09298">
    <property type="entry name" value="FAA_hydrolase_N"/>
    <property type="match status" value="1"/>
</dbReference>
<protein>
    <recommendedName>
        <fullName evidence="3 13">Fumarylacetoacetase</fullName>
        <ecNumber evidence="3 13">3.7.1.2</ecNumber>
    </recommendedName>
    <alternativeName>
        <fullName evidence="13">Fumarylacetoacetate hydrolase</fullName>
    </alternativeName>
</protein>
<evidence type="ECO:0000256" key="1">
    <source>
        <dbReference type="ARBA" id="ARBA00004782"/>
    </source>
</evidence>
<evidence type="ECO:0000256" key="8">
    <source>
        <dbReference type="ARBA" id="ARBA00022878"/>
    </source>
</evidence>
<name>A0A317SJR8_9PEZI</name>
<dbReference type="OrthoDB" id="9971669at2759"/>
<feature type="domain" description="Fumarylacetoacetase N-terminal" evidence="15">
    <location>
        <begin position="15"/>
        <end position="127"/>
    </location>
</feature>
<keyword evidence="4 12" id="KW-0479">Metal-binding</keyword>
<gene>
    <name evidence="16" type="ORF">C7212DRAFT_284105</name>
</gene>
<evidence type="ECO:0000313" key="16">
    <source>
        <dbReference type="EMBL" id="PWW73726.1"/>
    </source>
</evidence>
<dbReference type="FunFam" id="3.90.850.10:FF:000009">
    <property type="entry name" value="Fumarylacetoacetase"/>
    <property type="match status" value="1"/>
</dbReference>
<comment type="catalytic activity">
    <reaction evidence="13">
        <text>4-fumarylacetoacetate + H2O = acetoacetate + fumarate + H(+)</text>
        <dbReference type="Rhea" id="RHEA:10244"/>
        <dbReference type="ChEBI" id="CHEBI:13705"/>
        <dbReference type="ChEBI" id="CHEBI:15377"/>
        <dbReference type="ChEBI" id="CHEBI:15378"/>
        <dbReference type="ChEBI" id="CHEBI:18034"/>
        <dbReference type="ChEBI" id="CHEBI:29806"/>
        <dbReference type="EC" id="3.7.1.2"/>
    </reaction>
</comment>
<feature type="binding site" evidence="11">
    <location>
        <position position="151"/>
    </location>
    <ligand>
        <name>substrate</name>
    </ligand>
</feature>
<evidence type="ECO:0000256" key="4">
    <source>
        <dbReference type="ARBA" id="ARBA00022723"/>
    </source>
</evidence>
<dbReference type="InterPro" id="IPR015377">
    <property type="entry name" value="Fumarylacetoacetase_N"/>
</dbReference>
<feature type="binding site" evidence="11">
    <location>
        <position position="251"/>
    </location>
    <ligand>
        <name>substrate</name>
    </ligand>
</feature>
<evidence type="ECO:0000256" key="2">
    <source>
        <dbReference type="ARBA" id="ARBA00010211"/>
    </source>
</evidence>
<dbReference type="STRING" id="42249.A0A317SJR8"/>
<evidence type="ECO:0000256" key="5">
    <source>
        <dbReference type="ARBA" id="ARBA00022801"/>
    </source>
</evidence>
<dbReference type="EC" id="3.7.1.2" evidence="3 13"/>
<dbReference type="SUPFAM" id="SSF56529">
    <property type="entry name" value="FAH"/>
    <property type="match status" value="1"/>
</dbReference>
<evidence type="ECO:0000256" key="9">
    <source>
        <dbReference type="ARBA" id="ARBA00023232"/>
    </source>
</evidence>
<evidence type="ECO:0000256" key="13">
    <source>
        <dbReference type="RuleBase" id="RU366008"/>
    </source>
</evidence>
<dbReference type="AlphaFoldDB" id="A0A317SJR8"/>
<feature type="binding site" evidence="12">
    <location>
        <position position="244"/>
    </location>
    <ligand>
        <name>Ca(2+)</name>
        <dbReference type="ChEBI" id="CHEBI:29108"/>
    </ligand>
</feature>
<evidence type="ECO:0000259" key="14">
    <source>
        <dbReference type="Pfam" id="PF01557"/>
    </source>
</evidence>
<dbReference type="UniPathway" id="UPA00139">
    <property type="reaction ID" value="UER00341"/>
</dbReference>
<feature type="active site" description="Proton acceptor" evidence="10">
    <location>
        <position position="142"/>
    </location>
</feature>
<evidence type="ECO:0000256" key="10">
    <source>
        <dbReference type="PIRSR" id="PIRSR605959-1"/>
    </source>
</evidence>
<dbReference type="InterPro" id="IPR011234">
    <property type="entry name" value="Fumarylacetoacetase-like_C"/>
</dbReference>
<feature type="binding site" evidence="12">
    <location>
        <position position="264"/>
    </location>
    <ligand>
        <name>Mg(2+)</name>
        <dbReference type="ChEBI" id="CHEBI:18420"/>
    </ligand>
</feature>
<dbReference type="GO" id="GO:0006559">
    <property type="term" value="P:L-phenylalanine catabolic process"/>
    <property type="evidence" value="ECO:0007669"/>
    <property type="project" value="UniProtKB-UniRule"/>
</dbReference>
<feature type="binding site" evidence="12">
    <location>
        <position position="135"/>
    </location>
    <ligand>
        <name>Ca(2+)</name>
        <dbReference type="ChEBI" id="CHEBI:29108"/>
    </ligand>
</feature>
<feature type="binding site" evidence="12">
    <location>
        <position position="210"/>
    </location>
    <ligand>
        <name>Ca(2+)</name>
        <dbReference type="ChEBI" id="CHEBI:29108"/>
    </ligand>
</feature>
<comment type="cofactor">
    <cofactor evidence="13">
        <name>Mg(2+)</name>
        <dbReference type="ChEBI" id="CHEBI:18420"/>
    </cofactor>
    <cofactor evidence="13">
        <name>Ca(2+)</name>
        <dbReference type="ChEBI" id="CHEBI:29108"/>
    </cofactor>
</comment>
<comment type="caution">
    <text evidence="16">The sequence shown here is derived from an EMBL/GenBank/DDBJ whole genome shotgun (WGS) entry which is preliminary data.</text>
</comment>
<accession>A0A317SJR8</accession>
<dbReference type="PANTHER" id="PTHR43069:SF2">
    <property type="entry name" value="FUMARYLACETOACETASE"/>
    <property type="match status" value="1"/>
</dbReference>
<evidence type="ECO:0000313" key="17">
    <source>
        <dbReference type="Proteomes" id="UP000246991"/>
    </source>
</evidence>
<keyword evidence="8 13" id="KW-0828">Tyrosine catabolism</keyword>
<dbReference type="GO" id="GO:0046872">
    <property type="term" value="F:metal ion binding"/>
    <property type="evidence" value="ECO:0007669"/>
    <property type="project" value="UniProtKB-UniRule"/>
</dbReference>
<dbReference type="Proteomes" id="UP000246991">
    <property type="component" value="Unassembled WGS sequence"/>
</dbReference>
<evidence type="ECO:0000256" key="7">
    <source>
        <dbReference type="ARBA" id="ARBA00022842"/>
    </source>
</evidence>
<dbReference type="InterPro" id="IPR036462">
    <property type="entry name" value="Fumarylacetoacetase_N_sf"/>
</dbReference>
<reference evidence="16 17" key="1">
    <citation type="submission" date="2018-03" db="EMBL/GenBank/DDBJ databases">
        <title>Genomes of Pezizomycetes fungi and the evolution of truffles.</title>
        <authorList>
            <person name="Murat C."/>
            <person name="Payen T."/>
            <person name="Noel B."/>
            <person name="Kuo A."/>
            <person name="Martin F.M."/>
        </authorList>
    </citation>
    <scope>NUCLEOTIDE SEQUENCE [LARGE SCALE GENOMIC DNA]</scope>
    <source>
        <strain evidence="16">091103-1</strain>
    </source>
</reference>
<feature type="binding site" evidence="12">
    <location>
        <position position="268"/>
    </location>
    <ligand>
        <name>Mg(2+)</name>
        <dbReference type="ChEBI" id="CHEBI:18420"/>
    </ligand>
</feature>
<keyword evidence="6 12" id="KW-0106">Calcium</keyword>
<dbReference type="GO" id="GO:0006572">
    <property type="term" value="P:L-tyrosine catabolic process"/>
    <property type="evidence" value="ECO:0007669"/>
    <property type="project" value="UniProtKB-UniRule"/>
</dbReference>
<feature type="binding site" evidence="12">
    <location>
        <position position="244"/>
    </location>
    <ligand>
        <name>Mg(2+)</name>
        <dbReference type="ChEBI" id="CHEBI:18420"/>
    </ligand>
</feature>
<comment type="similarity">
    <text evidence="2 13">Belongs to the FAH family.</text>
</comment>
<dbReference type="Gene3D" id="3.90.850.10">
    <property type="entry name" value="Fumarylacetoacetase-like, C-terminal domain"/>
    <property type="match status" value="1"/>
</dbReference>
<proteinExistence type="inferred from homology"/>
<dbReference type="NCBIfam" id="TIGR01266">
    <property type="entry name" value="fum_ac_acetase"/>
    <property type="match status" value="1"/>
</dbReference>
<dbReference type="EMBL" id="PYWC01000074">
    <property type="protein sequence ID" value="PWW73726.1"/>
    <property type="molecule type" value="Genomic_DNA"/>
</dbReference>
<dbReference type="SUPFAM" id="SSF63433">
    <property type="entry name" value="Fumarylacetoacetate hydrolase, FAH, N-terminal domain"/>
    <property type="match status" value="1"/>
</dbReference>
<evidence type="ECO:0000256" key="12">
    <source>
        <dbReference type="PIRSR" id="PIRSR605959-3"/>
    </source>
</evidence>
<keyword evidence="9 13" id="KW-0585">Phenylalanine catabolism</keyword>
<evidence type="ECO:0000256" key="3">
    <source>
        <dbReference type="ARBA" id="ARBA00012094"/>
    </source>
</evidence>